<protein>
    <recommendedName>
        <fullName evidence="5">Oxidoreductase</fullName>
    </recommendedName>
</protein>
<sequence>MTIRPLEGKTAVVTGASRLNGIGAAICLQLAEKGANIFFTTWGTYDKQMHEGDYQSDADILVGKLQNFGVQAVYKEIDLAESNQIPNLFNLIEQKLGSPSILVNNACFSQNHTWEETTSEMLDKHYAINLRATALLSVEFAKRFKGSKGSIIHLTSGQSKGPMTGEMAYAATKGAIDALTVTMAAELGHKGITVNAVNPGPTDTGWMTEVLKEVLLPKFPLGRIGKPEDAARLIAFLASPEAEWITGQIIHSEGGFLRQ</sequence>
<evidence type="ECO:0000313" key="4">
    <source>
        <dbReference type="Proteomes" id="UP000077412"/>
    </source>
</evidence>
<organism evidence="3 4">
    <name type="scientific">Fictibacillus arsenicus</name>
    <dbReference type="NCBI Taxonomy" id="255247"/>
    <lineage>
        <taxon>Bacteria</taxon>
        <taxon>Bacillati</taxon>
        <taxon>Bacillota</taxon>
        <taxon>Bacilli</taxon>
        <taxon>Bacillales</taxon>
        <taxon>Fictibacillaceae</taxon>
        <taxon>Fictibacillus</taxon>
    </lineage>
</organism>
<dbReference type="CDD" id="cd05233">
    <property type="entry name" value="SDR_c"/>
    <property type="match status" value="1"/>
</dbReference>
<dbReference type="PANTHER" id="PTHR48107">
    <property type="entry name" value="NADPH-DEPENDENT ALDEHYDE REDUCTASE-LIKE PROTEIN, CHLOROPLASTIC-RELATED"/>
    <property type="match status" value="1"/>
</dbReference>
<dbReference type="InterPro" id="IPR036291">
    <property type="entry name" value="NAD(P)-bd_dom_sf"/>
</dbReference>
<dbReference type="InterPro" id="IPR002347">
    <property type="entry name" value="SDR_fam"/>
</dbReference>
<dbReference type="PRINTS" id="PR00081">
    <property type="entry name" value="GDHRDH"/>
</dbReference>
<dbReference type="OrthoDB" id="9803333at2"/>
<evidence type="ECO:0000256" key="2">
    <source>
        <dbReference type="ARBA" id="ARBA00023002"/>
    </source>
</evidence>
<dbReference type="GO" id="GO:0008206">
    <property type="term" value="P:bile acid metabolic process"/>
    <property type="evidence" value="ECO:0007669"/>
    <property type="project" value="UniProtKB-ARBA"/>
</dbReference>
<gene>
    <name evidence="3" type="ORF">ABE41_015555</name>
</gene>
<dbReference type="RefSeq" id="WP_066292216.1">
    <property type="nucleotide sequence ID" value="NZ_CP016761.1"/>
</dbReference>
<dbReference type="KEGG" id="far:ABE41_015555"/>
<dbReference type="Proteomes" id="UP000077412">
    <property type="component" value="Chromosome"/>
</dbReference>
<dbReference type="Gene3D" id="3.40.50.720">
    <property type="entry name" value="NAD(P)-binding Rossmann-like Domain"/>
    <property type="match status" value="1"/>
</dbReference>
<evidence type="ECO:0008006" key="5">
    <source>
        <dbReference type="Google" id="ProtNLM"/>
    </source>
</evidence>
<comment type="similarity">
    <text evidence="1">Belongs to the short-chain dehydrogenases/reductases (SDR) family.</text>
</comment>
<evidence type="ECO:0000256" key="1">
    <source>
        <dbReference type="ARBA" id="ARBA00006484"/>
    </source>
</evidence>
<reference evidence="3 4" key="1">
    <citation type="submission" date="2016-08" db="EMBL/GenBank/DDBJ databases">
        <title>Complete genome sequence of Fictibacillus arsenicus G25-54, a strain with toxicity to nematodes and a potential arsenic-resistance activity.</title>
        <authorList>
            <person name="Zheng Z."/>
        </authorList>
    </citation>
    <scope>NUCLEOTIDE SEQUENCE [LARGE SCALE GENOMIC DNA]</scope>
    <source>
        <strain evidence="3 4">G25-54</strain>
    </source>
</reference>
<keyword evidence="4" id="KW-1185">Reference proteome</keyword>
<proteinExistence type="inferred from homology"/>
<dbReference type="NCBIfam" id="NF009499">
    <property type="entry name" value="PRK12859.1"/>
    <property type="match status" value="1"/>
</dbReference>
<dbReference type="GO" id="GO:0016614">
    <property type="term" value="F:oxidoreductase activity, acting on CH-OH group of donors"/>
    <property type="evidence" value="ECO:0007669"/>
    <property type="project" value="UniProtKB-ARBA"/>
</dbReference>
<dbReference type="PROSITE" id="PS00061">
    <property type="entry name" value="ADH_SHORT"/>
    <property type="match status" value="1"/>
</dbReference>
<dbReference type="InterPro" id="IPR020904">
    <property type="entry name" value="Sc_DH/Rdtase_CS"/>
</dbReference>
<accession>A0A1B1Z7J4</accession>
<evidence type="ECO:0000313" key="3">
    <source>
        <dbReference type="EMBL" id="ANX13425.1"/>
    </source>
</evidence>
<keyword evidence="2" id="KW-0560">Oxidoreductase</keyword>
<dbReference type="FunFam" id="3.40.50.720:FF:000084">
    <property type="entry name" value="Short-chain dehydrogenase reductase"/>
    <property type="match status" value="1"/>
</dbReference>
<dbReference type="PRINTS" id="PR00080">
    <property type="entry name" value="SDRFAMILY"/>
</dbReference>
<dbReference type="NCBIfam" id="NF009389">
    <property type="entry name" value="PRK12748.1"/>
    <property type="match status" value="1"/>
</dbReference>
<name>A0A1B1Z7J4_9BACL</name>
<dbReference type="AlphaFoldDB" id="A0A1B1Z7J4"/>
<dbReference type="Pfam" id="PF13561">
    <property type="entry name" value="adh_short_C2"/>
    <property type="match status" value="1"/>
</dbReference>
<dbReference type="EMBL" id="CP016761">
    <property type="protein sequence ID" value="ANX13425.1"/>
    <property type="molecule type" value="Genomic_DNA"/>
</dbReference>
<dbReference type="SUPFAM" id="SSF51735">
    <property type="entry name" value="NAD(P)-binding Rossmann-fold domains"/>
    <property type="match status" value="1"/>
</dbReference>
<dbReference type="PANTHER" id="PTHR48107:SF7">
    <property type="entry name" value="RE15974P"/>
    <property type="match status" value="1"/>
</dbReference>
<dbReference type="STRING" id="255247.ABE41_015555"/>